<evidence type="ECO:0000259" key="9">
    <source>
        <dbReference type="PROSITE" id="PS50157"/>
    </source>
</evidence>
<accession>A0A0F4Z9Y8</accession>
<dbReference type="PROSITE" id="PS50157">
    <property type="entry name" value="ZINC_FINGER_C2H2_2"/>
    <property type="match status" value="1"/>
</dbReference>
<name>A0A0F4Z9Y8_9PEZI</name>
<feature type="domain" description="C2H2-type" evidence="9">
    <location>
        <begin position="268"/>
        <end position="295"/>
    </location>
</feature>
<keyword evidence="3" id="KW-0677">Repeat</keyword>
<keyword evidence="11" id="KW-1185">Reference proteome</keyword>
<feature type="compositionally biased region" description="Low complexity" evidence="8">
    <location>
        <begin position="497"/>
        <end position="506"/>
    </location>
</feature>
<dbReference type="GO" id="GO:0006351">
    <property type="term" value="P:DNA-templated transcription"/>
    <property type="evidence" value="ECO:0007669"/>
    <property type="project" value="InterPro"/>
</dbReference>
<dbReference type="PROSITE" id="PS00028">
    <property type="entry name" value="ZINC_FINGER_C2H2_1"/>
    <property type="match status" value="1"/>
</dbReference>
<dbReference type="GO" id="GO:0000785">
    <property type="term" value="C:chromatin"/>
    <property type="evidence" value="ECO:0007669"/>
    <property type="project" value="TreeGrafter"/>
</dbReference>
<reference evidence="10 11" key="1">
    <citation type="submission" date="2015-03" db="EMBL/GenBank/DDBJ databases">
        <authorList>
            <person name="Radwan O."/>
            <person name="Al-Naeli F.A."/>
            <person name="Rendon G.A."/>
            <person name="Fields C."/>
        </authorList>
    </citation>
    <scope>NUCLEOTIDE SEQUENCE [LARGE SCALE GENOMIC DNA]</scope>
    <source>
        <strain evidence="10">CR-DP1</strain>
    </source>
</reference>
<feature type="region of interest" description="Disordered" evidence="8">
    <location>
        <begin position="96"/>
        <end position="122"/>
    </location>
</feature>
<evidence type="ECO:0000256" key="6">
    <source>
        <dbReference type="ARBA" id="ARBA00023242"/>
    </source>
</evidence>
<evidence type="ECO:0000313" key="10">
    <source>
        <dbReference type="EMBL" id="KKA27357.1"/>
    </source>
</evidence>
<dbReference type="AlphaFoldDB" id="A0A0F4Z9Y8"/>
<dbReference type="GO" id="GO:0008270">
    <property type="term" value="F:zinc ion binding"/>
    <property type="evidence" value="ECO:0007669"/>
    <property type="project" value="UniProtKB-KW"/>
</dbReference>
<sequence length="1025" mass="111334">MEDRTASDAVAAAAAAAAAVAVAAANTTTAPATAVSTPTAISAPNGSVYQASPINHSQSLPASETQSPMAQLPPLSQTQQATPTMQNTTIASTMQPIFTPTPATDAGSRGPGTPTSATTTTGQMPNFAAAAAAAAAVVQTATTQAAARNAVYSLAAAPSQYPPPQAYTSSMMSQTTPAISHPQPIAPAPTNRNVPPSLRPISHQGVLQPGITYGAGLLPHTLPEGEPTHVVGSQGRRGILPSAPGRPSVSQMGAKGTIIPQKDADGKFPCPHCTKTYLHAKHLKRHLLRHTGDRPYMCVLCRDTFSRSDILKRHFQKCSIRRGNPTGVSHLSHPQAHVKKNQQKQAALADAGDMAHLNGLGAIQDGMVHPFGTGMVPVTNPLGALHTDQITGTVMATGTRPGFDQSYATDVSVTMSGQSITNYSMATQAGGLPMYGANAAATQQSGLDWDQIFQPGAQNLDFLFSNSLAPNTGRQTQTVPRQDNKGNEDVVHALNMSSPESESSRSSSDDKPRKLKRHDTFLELQERITASLYPSGSDDGQPQKLKEFFTPTNIKDFLSSYSHFHIHFPLLHAPTFRVTSAITPLLIALCCVGATYSDRVTAAEVREMMQGLRSVLERDCRLFPFRPEGPKEPLATHCASKNDIEELQALLLFCTMCTWHGSPEEREFFTQHRSSYLECIQACGVMKISGPGEPGYSVLHQPEFSAKNFDESTFDWESWVNQEQRVRFSYVNFLGSVGWSLFYNYPIEFDCFDFALPMPTDDEAWDARDKDTCLAALGLKGDEAAKKYNPDGTQRARQPDMPDALRSLMHSGSQIQPGSTNLYGKFILIHAILSLICDALREQVSIADLAREEALNADPSIILPPDCEEPATLIPHDTLRAIYTALDKFKANWDMDMVTQFPPSGAKMNPRRHGFVRDGIHFYWVCKYLLKYTRADDFRCLGETRLRQVMGWLKTVKSWVLSDGASRGEELGSVGEIGEYDQPIDDAFNMADLFRPLQDVIDDPRVATVETNLSDSGTEPDTDEE</sequence>
<evidence type="ECO:0000256" key="3">
    <source>
        <dbReference type="ARBA" id="ARBA00022737"/>
    </source>
</evidence>
<dbReference type="GO" id="GO:0000981">
    <property type="term" value="F:DNA-binding transcription factor activity, RNA polymerase II-specific"/>
    <property type="evidence" value="ECO:0007669"/>
    <property type="project" value="InterPro"/>
</dbReference>
<dbReference type="GO" id="GO:0000978">
    <property type="term" value="F:RNA polymerase II cis-regulatory region sequence-specific DNA binding"/>
    <property type="evidence" value="ECO:0007669"/>
    <property type="project" value="InterPro"/>
</dbReference>
<dbReference type="InterPro" id="IPR036236">
    <property type="entry name" value="Znf_C2H2_sf"/>
</dbReference>
<proteinExistence type="predicted"/>
<dbReference type="OrthoDB" id="9439903at2759"/>
<dbReference type="Pfam" id="PF04082">
    <property type="entry name" value="Fungal_trans"/>
    <property type="match status" value="1"/>
</dbReference>
<feature type="region of interest" description="Disordered" evidence="8">
    <location>
        <begin position="52"/>
        <end position="84"/>
    </location>
</feature>
<evidence type="ECO:0000256" key="1">
    <source>
        <dbReference type="ARBA" id="ARBA00004123"/>
    </source>
</evidence>
<keyword evidence="2" id="KW-0479">Metal-binding</keyword>
<dbReference type="PANTHER" id="PTHR40626:SF12">
    <property type="entry name" value="RFEC"/>
    <property type="match status" value="1"/>
</dbReference>
<feature type="compositionally biased region" description="Low complexity" evidence="8">
    <location>
        <begin position="107"/>
        <end position="122"/>
    </location>
</feature>
<evidence type="ECO:0000256" key="4">
    <source>
        <dbReference type="ARBA" id="ARBA00022771"/>
    </source>
</evidence>
<dbReference type="SMART" id="SM00355">
    <property type="entry name" value="ZnF_C2H2"/>
    <property type="match status" value="2"/>
</dbReference>
<dbReference type="PANTHER" id="PTHR40626">
    <property type="entry name" value="MIP31509P"/>
    <property type="match status" value="1"/>
</dbReference>
<dbReference type="Gene3D" id="3.30.160.60">
    <property type="entry name" value="Classic Zinc Finger"/>
    <property type="match status" value="2"/>
</dbReference>
<evidence type="ECO:0000256" key="8">
    <source>
        <dbReference type="SAM" id="MobiDB-lite"/>
    </source>
</evidence>
<dbReference type="InterPro" id="IPR051059">
    <property type="entry name" value="VerF-like"/>
</dbReference>
<dbReference type="CDD" id="cd12148">
    <property type="entry name" value="fungal_TF_MHR"/>
    <property type="match status" value="1"/>
</dbReference>
<evidence type="ECO:0000256" key="7">
    <source>
        <dbReference type="PROSITE-ProRule" id="PRU00042"/>
    </source>
</evidence>
<keyword evidence="5" id="KW-0862">Zinc</keyword>
<dbReference type="InterPro" id="IPR013087">
    <property type="entry name" value="Znf_C2H2_type"/>
</dbReference>
<feature type="region of interest" description="Disordered" evidence="8">
    <location>
        <begin position="495"/>
        <end position="514"/>
    </location>
</feature>
<dbReference type="InterPro" id="IPR007219">
    <property type="entry name" value="XnlR_reg_dom"/>
</dbReference>
<evidence type="ECO:0000256" key="5">
    <source>
        <dbReference type="ARBA" id="ARBA00022833"/>
    </source>
</evidence>
<dbReference type="Proteomes" id="UP000033483">
    <property type="component" value="Unassembled WGS sequence"/>
</dbReference>
<protein>
    <recommendedName>
        <fullName evidence="9">C2H2-type domain-containing protein</fullName>
    </recommendedName>
</protein>
<organism evidence="10 11">
    <name type="scientific">Thielaviopsis punctulata</name>
    <dbReference type="NCBI Taxonomy" id="72032"/>
    <lineage>
        <taxon>Eukaryota</taxon>
        <taxon>Fungi</taxon>
        <taxon>Dikarya</taxon>
        <taxon>Ascomycota</taxon>
        <taxon>Pezizomycotina</taxon>
        <taxon>Sordariomycetes</taxon>
        <taxon>Hypocreomycetidae</taxon>
        <taxon>Microascales</taxon>
        <taxon>Ceratocystidaceae</taxon>
        <taxon>Thielaviopsis</taxon>
    </lineage>
</organism>
<feature type="compositionally biased region" description="Polar residues" evidence="8">
    <location>
        <begin position="467"/>
        <end position="481"/>
    </location>
</feature>
<dbReference type="GO" id="GO:0005634">
    <property type="term" value="C:nucleus"/>
    <property type="evidence" value="ECO:0007669"/>
    <property type="project" value="UniProtKB-SubCell"/>
</dbReference>
<evidence type="ECO:0000313" key="11">
    <source>
        <dbReference type="Proteomes" id="UP000033483"/>
    </source>
</evidence>
<evidence type="ECO:0000256" key="2">
    <source>
        <dbReference type="ARBA" id="ARBA00022723"/>
    </source>
</evidence>
<comment type="subcellular location">
    <subcellularLocation>
        <location evidence="1">Nucleus</location>
    </subcellularLocation>
</comment>
<keyword evidence="4 7" id="KW-0863">Zinc-finger</keyword>
<comment type="caution">
    <text evidence="10">The sequence shown here is derived from an EMBL/GenBank/DDBJ whole genome shotgun (WGS) entry which is preliminary data.</text>
</comment>
<gene>
    <name evidence="10" type="ORF">TD95_003209</name>
</gene>
<dbReference type="SUPFAM" id="SSF57667">
    <property type="entry name" value="beta-beta-alpha zinc fingers"/>
    <property type="match status" value="1"/>
</dbReference>
<feature type="region of interest" description="Disordered" evidence="8">
    <location>
        <begin position="467"/>
        <end position="487"/>
    </location>
</feature>
<dbReference type="EMBL" id="LAEV01001775">
    <property type="protein sequence ID" value="KKA27357.1"/>
    <property type="molecule type" value="Genomic_DNA"/>
</dbReference>
<keyword evidence="6" id="KW-0539">Nucleus</keyword>